<dbReference type="SUPFAM" id="SSF53098">
    <property type="entry name" value="Ribonuclease H-like"/>
    <property type="match status" value="1"/>
</dbReference>
<dbReference type="EMBL" id="CP002006">
    <property type="protein sequence ID" value="ADE82432.1"/>
    <property type="molecule type" value="Genomic_DNA"/>
</dbReference>
<dbReference type="GO" id="GO:0015074">
    <property type="term" value="P:DNA integration"/>
    <property type="evidence" value="ECO:0007669"/>
    <property type="project" value="InterPro"/>
</dbReference>
<dbReference type="eggNOG" id="COG4584">
    <property type="taxonomic scope" value="Bacteria"/>
</dbReference>
<feature type="domain" description="Integrase catalytic" evidence="2">
    <location>
        <begin position="139"/>
        <end position="318"/>
    </location>
</feature>
<dbReference type="PANTHER" id="PTHR35004">
    <property type="entry name" value="TRANSPOSASE RV3428C-RELATED"/>
    <property type="match status" value="1"/>
</dbReference>
<dbReference type="GO" id="GO:0003676">
    <property type="term" value="F:nucleic acid binding"/>
    <property type="evidence" value="ECO:0007669"/>
    <property type="project" value="InterPro"/>
</dbReference>
<dbReference type="InterPro" id="IPR012337">
    <property type="entry name" value="RNaseH-like_sf"/>
</dbReference>
<dbReference type="Proteomes" id="UP000000927">
    <property type="component" value="Chromosome"/>
</dbReference>
<dbReference type="EMBL" id="CP002006">
    <property type="protein sequence ID" value="ADE83460.1"/>
    <property type="molecule type" value="Genomic_DNA"/>
</dbReference>
<name>D5ETT8_XYLR2</name>
<accession>D5ETT8</accession>
<keyword evidence="5" id="KW-1185">Reference proteome</keyword>
<dbReference type="AlphaFoldDB" id="D5ETT8"/>
<sequence>MANQNVTMSKLKRAFQMLAASIPHREICGQLHMGRGVLAKYKKAADERHLSYADGGRMNEVDLESFLKSTRPESAPSDARIVLDGLIPDYVSDLAHNRYLTIQHLHENYKREHPDGYGYTQFKKAIRDYQYAHNLSFHNTYMPGEEMQIDFAGDALWLTDPLTGEITSVVVLVCTLPFSGMAYAKALPDASMEYFFGGLSDAFSYFGGTVRRAKSDNMKQWVKKNDRYEPVFTDAALEWAAYYDTTLEACRVRKPRDKGSVEGAVRKIYNAIYAPLHDEVISDLNSMNSRISELLDDFNSKPSKVTGRSRFDIFEAEEKPSLGELPDTPFRFRYRKEVKLSGNYHVQVAGRKYSVPYQYVGQHLTVVWDIDTVEVYAGNTRISTHDRYGIKDPFTHDEDMPPEHLEYMRTKACNAAYFLEKSEEIGPYTRQAMEAILKRSRHVEQNYGSCHGVLSLNRRYGSIRLENACKRLAGYRSVNYTMIKNILEKNLDMAGDQEPVSQMPQNDYVRGAEAFNI</sequence>
<dbReference type="STRING" id="264731.PRU_0357"/>
<evidence type="ECO:0000259" key="2">
    <source>
        <dbReference type="PROSITE" id="PS50994"/>
    </source>
</evidence>
<dbReference type="InterPro" id="IPR001584">
    <property type="entry name" value="Integrase_cat-core"/>
</dbReference>
<dbReference type="PROSITE" id="PS50994">
    <property type="entry name" value="INTEGRASE"/>
    <property type="match status" value="1"/>
</dbReference>
<dbReference type="Gene3D" id="3.30.420.10">
    <property type="entry name" value="Ribonuclease H-like superfamily/Ribonuclease H"/>
    <property type="match status" value="1"/>
</dbReference>
<comment type="similarity">
    <text evidence="1">Belongs to the transposase IS21/IS408/IS1162 family.</text>
</comment>
<dbReference type="KEGG" id="pru:PRU_1750"/>
<dbReference type="Pfam" id="PF22483">
    <property type="entry name" value="Mu-transpos_C_2"/>
    <property type="match status" value="1"/>
</dbReference>
<protein>
    <submittedName>
        <fullName evidence="4">ISPru1, transposase orfA</fullName>
    </submittedName>
</protein>
<evidence type="ECO:0000313" key="3">
    <source>
        <dbReference type="EMBL" id="ADE82432.1"/>
    </source>
</evidence>
<proteinExistence type="inferred from homology"/>
<evidence type="ECO:0000313" key="5">
    <source>
        <dbReference type="Proteomes" id="UP000000927"/>
    </source>
</evidence>
<dbReference type="NCBIfam" id="NF033546">
    <property type="entry name" value="transpos_IS21"/>
    <property type="match status" value="1"/>
</dbReference>
<evidence type="ECO:0000256" key="1">
    <source>
        <dbReference type="ARBA" id="ARBA00009277"/>
    </source>
</evidence>
<dbReference type="InterPro" id="IPR036397">
    <property type="entry name" value="RNaseH_sf"/>
</dbReference>
<gene>
    <name evidence="3" type="ordered locus">PRU_0357</name>
    <name evidence="4" type="ordered locus">PRU_1750</name>
</gene>
<dbReference type="HOGENOM" id="CLU_020626_11_0_10"/>
<organism evidence="4 5">
    <name type="scientific">Xylanibacter ruminicola (strain ATCC 19189 / DSM 19721 / CIP 105475 / JCM 8958 / 23)</name>
    <name type="common">Prevotella ruminicola</name>
    <dbReference type="NCBI Taxonomy" id="264731"/>
    <lineage>
        <taxon>Bacteria</taxon>
        <taxon>Pseudomonadati</taxon>
        <taxon>Bacteroidota</taxon>
        <taxon>Bacteroidia</taxon>
        <taxon>Bacteroidales</taxon>
        <taxon>Prevotellaceae</taxon>
        <taxon>Xylanibacter</taxon>
    </lineage>
</organism>
<evidence type="ECO:0000313" key="4">
    <source>
        <dbReference type="EMBL" id="ADE83460.1"/>
    </source>
</evidence>
<dbReference type="KEGG" id="pru:PRU_0357"/>
<reference evidence="4 5" key="1">
    <citation type="journal article" date="2010" name="Microb. Ecol.">
        <title>Comparative genome analysis of Prevotella ruminicola and Prevotella bryantii: insights into their environmental niche.</title>
        <authorList>
            <consortium name="North American Consortium for Rumen Bacteria"/>
            <person name="Purushe J."/>
            <person name="Fouts D.E."/>
            <person name="Morrison M."/>
            <person name="White B.A."/>
            <person name="Mackie R.I."/>
            <person name="Coutinho P.M."/>
            <person name="Henrissat B."/>
            <person name="Nelson K.E."/>
        </authorList>
    </citation>
    <scope>NUCLEOTIDE SEQUENCE [LARGE SCALE GENOMIC DNA]</scope>
    <source>
        <strain evidence="5">ATCC 19189 / JCM 8958 / 23</strain>
        <strain evidence="4">Bryant 23</strain>
    </source>
</reference>
<dbReference type="PANTHER" id="PTHR35004:SF8">
    <property type="entry name" value="TRANSPOSASE RV3428C-RELATED"/>
    <property type="match status" value="1"/>
</dbReference>
<dbReference type="InterPro" id="IPR054353">
    <property type="entry name" value="IstA-like_C"/>
</dbReference>